<accession>A0A0C2QYT9</accession>
<evidence type="ECO:0000259" key="1">
    <source>
        <dbReference type="PROSITE" id="PS51819"/>
    </source>
</evidence>
<dbReference type="SUPFAM" id="SSF54593">
    <property type="entry name" value="Glyoxalase/Bleomycin resistance protein/Dihydroxybiphenyl dioxygenase"/>
    <property type="match status" value="1"/>
</dbReference>
<gene>
    <name evidence="2" type="ORF">KR50_36180</name>
</gene>
<name>A0A0C2QYT9_9BACL</name>
<proteinExistence type="predicted"/>
<feature type="domain" description="VOC" evidence="1">
    <location>
        <begin position="9"/>
        <end position="126"/>
    </location>
</feature>
<evidence type="ECO:0000313" key="2">
    <source>
        <dbReference type="EMBL" id="KIL43215.1"/>
    </source>
</evidence>
<reference evidence="2 3" key="1">
    <citation type="submission" date="2015-01" db="EMBL/GenBank/DDBJ databases">
        <title>Jeotgalibacillus campisalis genome sequencing.</title>
        <authorList>
            <person name="Goh K.M."/>
            <person name="Chan K.-G."/>
            <person name="Yaakop A.S."/>
            <person name="Ee R."/>
            <person name="Gan H.M."/>
            <person name="Chan C.S."/>
        </authorList>
    </citation>
    <scope>NUCLEOTIDE SEQUENCE [LARGE SCALE GENOMIC DNA]</scope>
    <source>
        <strain evidence="2 3">SF-57</strain>
    </source>
</reference>
<comment type="caution">
    <text evidence="2">The sequence shown here is derived from an EMBL/GenBank/DDBJ whole genome shotgun (WGS) entry which is preliminary data.</text>
</comment>
<keyword evidence="3" id="KW-1185">Reference proteome</keyword>
<evidence type="ECO:0000313" key="3">
    <source>
        <dbReference type="Proteomes" id="UP000031972"/>
    </source>
</evidence>
<dbReference type="Pfam" id="PF00903">
    <property type="entry name" value="Glyoxalase"/>
    <property type="match status" value="1"/>
</dbReference>
<dbReference type="PROSITE" id="PS51819">
    <property type="entry name" value="VOC"/>
    <property type="match status" value="1"/>
</dbReference>
<dbReference type="AlphaFoldDB" id="A0A0C2QYT9"/>
<dbReference type="InterPro" id="IPR004360">
    <property type="entry name" value="Glyas_Fos-R_dOase_dom"/>
</dbReference>
<dbReference type="Proteomes" id="UP000031972">
    <property type="component" value="Unassembled WGS sequence"/>
</dbReference>
<dbReference type="Gene3D" id="3.10.180.10">
    <property type="entry name" value="2,3-Dihydroxybiphenyl 1,2-Dioxygenase, domain 1"/>
    <property type="match status" value="1"/>
</dbReference>
<dbReference type="PATRIC" id="fig|220754.4.peg.3629"/>
<dbReference type="InterPro" id="IPR029068">
    <property type="entry name" value="Glyas_Bleomycin-R_OHBP_Dase"/>
</dbReference>
<dbReference type="CDD" id="cd06587">
    <property type="entry name" value="VOC"/>
    <property type="match status" value="1"/>
</dbReference>
<organism evidence="2 3">
    <name type="scientific">Jeotgalibacillus campisalis</name>
    <dbReference type="NCBI Taxonomy" id="220754"/>
    <lineage>
        <taxon>Bacteria</taxon>
        <taxon>Bacillati</taxon>
        <taxon>Bacillota</taxon>
        <taxon>Bacilli</taxon>
        <taxon>Bacillales</taxon>
        <taxon>Caryophanaceae</taxon>
        <taxon>Jeotgalibacillus</taxon>
    </lineage>
</organism>
<dbReference type="InterPro" id="IPR037523">
    <property type="entry name" value="VOC_core"/>
</dbReference>
<sequence>MMTTALFKGMEGVFIPVTDPELSAKWYEEILGFSLIYIEEEAAVMRVAEQSQTVVCLVKTLNHHPMKFPENNFGVGKYYNFIPNDIEETHKRLLEKEVKINPMGGDGKTKFFTFYDPDNNPLGVCQ</sequence>
<dbReference type="EMBL" id="JXRR01000022">
    <property type="protein sequence ID" value="KIL43215.1"/>
    <property type="molecule type" value="Genomic_DNA"/>
</dbReference>
<protein>
    <recommendedName>
        <fullName evidence="1">VOC domain-containing protein</fullName>
    </recommendedName>
</protein>